<evidence type="ECO:0000256" key="10">
    <source>
        <dbReference type="RuleBase" id="RU361274"/>
    </source>
</evidence>
<dbReference type="NCBIfam" id="TIGR00726">
    <property type="entry name" value="peptidoglycan editing factor PgeF"/>
    <property type="match status" value="1"/>
</dbReference>
<protein>
    <recommendedName>
        <fullName evidence="10">Purine nucleoside phosphorylase</fullName>
    </recommendedName>
</protein>
<accession>A0A6L8WBK4</accession>
<dbReference type="RefSeq" id="WP_161317199.1">
    <property type="nucleotide sequence ID" value="NZ_WTUW01000009.1"/>
</dbReference>
<proteinExistence type="inferred from homology"/>
<dbReference type="Pfam" id="PF02578">
    <property type="entry name" value="Cu-oxidase_4"/>
    <property type="match status" value="1"/>
</dbReference>
<comment type="catalytic activity">
    <reaction evidence="7">
        <text>adenosine + H2O + H(+) = inosine + NH4(+)</text>
        <dbReference type="Rhea" id="RHEA:24408"/>
        <dbReference type="ChEBI" id="CHEBI:15377"/>
        <dbReference type="ChEBI" id="CHEBI:15378"/>
        <dbReference type="ChEBI" id="CHEBI:16335"/>
        <dbReference type="ChEBI" id="CHEBI:17596"/>
        <dbReference type="ChEBI" id="CHEBI:28938"/>
        <dbReference type="EC" id="3.5.4.4"/>
    </reaction>
    <physiologicalReaction direction="left-to-right" evidence="7">
        <dbReference type="Rhea" id="RHEA:24409"/>
    </physiologicalReaction>
</comment>
<comment type="catalytic activity">
    <reaction evidence="1">
        <text>inosine + phosphate = alpha-D-ribose 1-phosphate + hypoxanthine</text>
        <dbReference type="Rhea" id="RHEA:27646"/>
        <dbReference type="ChEBI" id="CHEBI:17368"/>
        <dbReference type="ChEBI" id="CHEBI:17596"/>
        <dbReference type="ChEBI" id="CHEBI:43474"/>
        <dbReference type="ChEBI" id="CHEBI:57720"/>
        <dbReference type="EC" id="2.4.2.1"/>
    </reaction>
    <physiologicalReaction direction="left-to-right" evidence="1">
        <dbReference type="Rhea" id="RHEA:27647"/>
    </physiologicalReaction>
</comment>
<evidence type="ECO:0000256" key="2">
    <source>
        <dbReference type="ARBA" id="ARBA00007353"/>
    </source>
</evidence>
<evidence type="ECO:0000256" key="8">
    <source>
        <dbReference type="ARBA" id="ARBA00048968"/>
    </source>
</evidence>
<evidence type="ECO:0000313" key="12">
    <source>
        <dbReference type="Proteomes" id="UP000476030"/>
    </source>
</evidence>
<dbReference type="PANTHER" id="PTHR30616">
    <property type="entry name" value="UNCHARACTERIZED PROTEIN YFIH"/>
    <property type="match status" value="1"/>
</dbReference>
<evidence type="ECO:0000256" key="9">
    <source>
        <dbReference type="ARBA" id="ARBA00049893"/>
    </source>
</evidence>
<dbReference type="EMBL" id="WTUW01000009">
    <property type="protein sequence ID" value="MZR32458.1"/>
    <property type="molecule type" value="Genomic_DNA"/>
</dbReference>
<comment type="caution">
    <text evidence="11">The sequence shown here is derived from an EMBL/GenBank/DDBJ whole genome shotgun (WGS) entry which is preliminary data.</text>
</comment>
<evidence type="ECO:0000256" key="3">
    <source>
        <dbReference type="ARBA" id="ARBA00022679"/>
    </source>
</evidence>
<evidence type="ECO:0000256" key="7">
    <source>
        <dbReference type="ARBA" id="ARBA00047989"/>
    </source>
</evidence>
<dbReference type="Proteomes" id="UP000476030">
    <property type="component" value="Unassembled WGS sequence"/>
</dbReference>
<sequence>MLKSHILKNDALAHGFFTRDGGVSEGLYRGLNCGPGSKDDPARVNENRSRAMAMIGQPPTALRTVYQIHSTDVLILDQHEEITPRPKADAMVTRLPNIALGILTADCVPVLFADAENGVIGAAHSGWKGAVGNISARVIDKMTELGARKSNIKVAIGPAIAQKSYEVGPEFPEPFLKLDPAAKKFFIPSKNQGRHMFDLTGYVRTGLEKLDIGDIELLDKDTCTEEELFFSYRRMVKKGEADYGRQLSAIALTD</sequence>
<dbReference type="SUPFAM" id="SSF64438">
    <property type="entry name" value="CNF1/YfiH-like putative cysteine hydrolases"/>
    <property type="match status" value="1"/>
</dbReference>
<dbReference type="GO" id="GO:0005507">
    <property type="term" value="F:copper ion binding"/>
    <property type="evidence" value="ECO:0007669"/>
    <property type="project" value="TreeGrafter"/>
</dbReference>
<dbReference type="Gene3D" id="3.60.140.10">
    <property type="entry name" value="CNF1/YfiH-like putative cysteine hydrolases"/>
    <property type="match status" value="1"/>
</dbReference>
<keyword evidence="3" id="KW-0808">Transferase</keyword>
<evidence type="ECO:0000256" key="1">
    <source>
        <dbReference type="ARBA" id="ARBA00000553"/>
    </source>
</evidence>
<evidence type="ECO:0000256" key="5">
    <source>
        <dbReference type="ARBA" id="ARBA00022801"/>
    </source>
</evidence>
<evidence type="ECO:0000313" key="11">
    <source>
        <dbReference type="EMBL" id="MZR32458.1"/>
    </source>
</evidence>
<dbReference type="InterPro" id="IPR011324">
    <property type="entry name" value="Cytotoxic_necrot_fac-like_cat"/>
</dbReference>
<dbReference type="AlphaFoldDB" id="A0A6L8WBK4"/>
<keyword evidence="4" id="KW-0479">Metal-binding</keyword>
<comment type="catalytic activity">
    <reaction evidence="9">
        <text>S-methyl-5'-thioadenosine + phosphate = 5-(methylsulfanyl)-alpha-D-ribose 1-phosphate + adenine</text>
        <dbReference type="Rhea" id="RHEA:11852"/>
        <dbReference type="ChEBI" id="CHEBI:16708"/>
        <dbReference type="ChEBI" id="CHEBI:17509"/>
        <dbReference type="ChEBI" id="CHEBI:43474"/>
        <dbReference type="ChEBI" id="CHEBI:58533"/>
        <dbReference type="EC" id="2.4.2.28"/>
    </reaction>
    <physiologicalReaction direction="left-to-right" evidence="9">
        <dbReference type="Rhea" id="RHEA:11853"/>
    </physiologicalReaction>
</comment>
<keyword evidence="5" id="KW-0378">Hydrolase</keyword>
<dbReference type="InterPro" id="IPR003730">
    <property type="entry name" value="Cu_polyphenol_OxRdtase"/>
</dbReference>
<name>A0A6L8WBK4_9PROT</name>
<keyword evidence="6" id="KW-0862">Zinc</keyword>
<dbReference type="InterPro" id="IPR038371">
    <property type="entry name" value="Cu_polyphenol_OxRdtase_sf"/>
</dbReference>
<dbReference type="PANTHER" id="PTHR30616:SF2">
    <property type="entry name" value="PURINE NUCLEOSIDE PHOSPHORYLASE LACC1"/>
    <property type="match status" value="1"/>
</dbReference>
<dbReference type="GO" id="GO:0017061">
    <property type="term" value="F:S-methyl-5-thioadenosine phosphorylase activity"/>
    <property type="evidence" value="ECO:0007669"/>
    <property type="project" value="UniProtKB-EC"/>
</dbReference>
<organism evidence="11 12">
    <name type="scientific">Sneathiella litorea</name>
    <dbReference type="NCBI Taxonomy" id="2606216"/>
    <lineage>
        <taxon>Bacteria</taxon>
        <taxon>Pseudomonadati</taxon>
        <taxon>Pseudomonadota</taxon>
        <taxon>Alphaproteobacteria</taxon>
        <taxon>Sneathiellales</taxon>
        <taxon>Sneathiellaceae</taxon>
        <taxon>Sneathiella</taxon>
    </lineage>
</organism>
<evidence type="ECO:0000256" key="4">
    <source>
        <dbReference type="ARBA" id="ARBA00022723"/>
    </source>
</evidence>
<comment type="catalytic activity">
    <reaction evidence="8">
        <text>adenosine + phosphate = alpha-D-ribose 1-phosphate + adenine</text>
        <dbReference type="Rhea" id="RHEA:27642"/>
        <dbReference type="ChEBI" id="CHEBI:16335"/>
        <dbReference type="ChEBI" id="CHEBI:16708"/>
        <dbReference type="ChEBI" id="CHEBI:43474"/>
        <dbReference type="ChEBI" id="CHEBI:57720"/>
        <dbReference type="EC" id="2.4.2.1"/>
    </reaction>
    <physiologicalReaction direction="left-to-right" evidence="8">
        <dbReference type="Rhea" id="RHEA:27643"/>
    </physiologicalReaction>
</comment>
<evidence type="ECO:0000256" key="6">
    <source>
        <dbReference type="ARBA" id="ARBA00022833"/>
    </source>
</evidence>
<keyword evidence="12" id="KW-1185">Reference proteome</keyword>
<comment type="similarity">
    <text evidence="2 10">Belongs to the purine nucleoside phosphorylase YfiH/LACC1 family.</text>
</comment>
<dbReference type="CDD" id="cd16833">
    <property type="entry name" value="YfiH"/>
    <property type="match status" value="1"/>
</dbReference>
<dbReference type="GO" id="GO:0016787">
    <property type="term" value="F:hydrolase activity"/>
    <property type="evidence" value="ECO:0007669"/>
    <property type="project" value="UniProtKB-KW"/>
</dbReference>
<gene>
    <name evidence="11" type="primary">pgeF</name>
    <name evidence="11" type="ORF">GQE98_17595</name>
</gene>
<reference evidence="11 12" key="1">
    <citation type="submission" date="2019-12" db="EMBL/GenBank/DDBJ databases">
        <title>Snethiella sp. nov. sp. isolated from sea sand.</title>
        <authorList>
            <person name="Kim J."/>
            <person name="Jeong S.E."/>
            <person name="Jung H.S."/>
            <person name="Jeon C.O."/>
        </authorList>
    </citation>
    <scope>NUCLEOTIDE SEQUENCE [LARGE SCALE GENOMIC DNA]</scope>
    <source>
        <strain evidence="11 12">DP05</strain>
    </source>
</reference>